<comment type="caution">
    <text evidence="1">The sequence shown here is derived from an EMBL/GenBank/DDBJ whole genome shotgun (WGS) entry which is preliminary data.</text>
</comment>
<dbReference type="PANTHER" id="PTHR15615:SF27">
    <property type="entry name" value="PHO85 CYCLIN CLG1"/>
    <property type="match status" value="1"/>
</dbReference>
<dbReference type="GO" id="GO:0000307">
    <property type="term" value="C:cyclin-dependent protein kinase holoenzyme complex"/>
    <property type="evidence" value="ECO:0007669"/>
    <property type="project" value="TreeGrafter"/>
</dbReference>
<protein>
    <submittedName>
        <fullName evidence="1">Cyclin</fullName>
    </submittedName>
</protein>
<reference evidence="1 2" key="1">
    <citation type="submission" date="2015-06" db="EMBL/GenBank/DDBJ databases">
        <title>Expansion of signal transduction pathways in fungi by whole-genome duplication.</title>
        <authorList>
            <consortium name="DOE Joint Genome Institute"/>
            <person name="Corrochano L.M."/>
            <person name="Kuo A."/>
            <person name="Marcet-Houben M."/>
            <person name="Polaino S."/>
            <person name="Salamov A."/>
            <person name="Villalobos J.M."/>
            <person name="Alvarez M.I."/>
            <person name="Avalos J."/>
            <person name="Benito E.P."/>
            <person name="Benoit I."/>
            <person name="Burger G."/>
            <person name="Camino L.P."/>
            <person name="Canovas D."/>
            <person name="Cerda-Olmedo E."/>
            <person name="Cheng J.-F."/>
            <person name="Dominguez A."/>
            <person name="Elias M."/>
            <person name="Eslava A.P."/>
            <person name="Glaser F."/>
            <person name="Grimwood J."/>
            <person name="Gutierrez G."/>
            <person name="Heitman J."/>
            <person name="Henrissat B."/>
            <person name="Iturriaga E.A."/>
            <person name="Lang B.F."/>
            <person name="Lavin J.L."/>
            <person name="Lee S."/>
            <person name="Li W."/>
            <person name="Lindquist E."/>
            <person name="Lopez-Garcia S."/>
            <person name="Luque E.M."/>
            <person name="Marcos A.T."/>
            <person name="Martin J."/>
            <person name="Mccluskey K."/>
            <person name="Medina H.R."/>
            <person name="Miralles-Duran A."/>
            <person name="Miyazaki A."/>
            <person name="Munoz-Torres E."/>
            <person name="Oguiza J.A."/>
            <person name="Ohm R."/>
            <person name="Olmedo M."/>
            <person name="Orejas M."/>
            <person name="Ortiz-Castellanos L."/>
            <person name="Pisabarro A.G."/>
            <person name="Rodriguez-Romero J."/>
            <person name="Ruiz-Herrera J."/>
            <person name="Ruiz-Vazquez R."/>
            <person name="Sanz C."/>
            <person name="Schackwitz W."/>
            <person name="Schmutz J."/>
            <person name="Shahriari M."/>
            <person name="Shelest E."/>
            <person name="Silva-Franco F."/>
            <person name="Soanes D."/>
            <person name="Syed K."/>
            <person name="Tagua V.G."/>
            <person name="Talbot N.J."/>
            <person name="Thon M."/>
            <person name="De Vries R.P."/>
            <person name="Wiebenga A."/>
            <person name="Yadav J.S."/>
            <person name="Braun E.L."/>
            <person name="Baker S."/>
            <person name="Garre V."/>
            <person name="Horwitz B."/>
            <person name="Torres-Martinez S."/>
            <person name="Idnurm A."/>
            <person name="Herrera-Estrella A."/>
            <person name="Gabaldon T."/>
            <person name="Grigoriev I.V."/>
        </authorList>
    </citation>
    <scope>NUCLEOTIDE SEQUENCE [LARGE SCALE GENOMIC DNA]</scope>
    <source>
        <strain evidence="1 2">CBS 277.49</strain>
    </source>
</reference>
<accession>A0A162RK98</accession>
<dbReference type="InterPro" id="IPR036915">
    <property type="entry name" value="Cyclin-like_sf"/>
</dbReference>
<organism evidence="1 2">
    <name type="scientific">Mucor lusitanicus CBS 277.49</name>
    <dbReference type="NCBI Taxonomy" id="747725"/>
    <lineage>
        <taxon>Eukaryota</taxon>
        <taxon>Fungi</taxon>
        <taxon>Fungi incertae sedis</taxon>
        <taxon>Mucoromycota</taxon>
        <taxon>Mucoromycotina</taxon>
        <taxon>Mucoromycetes</taxon>
        <taxon>Mucorales</taxon>
        <taxon>Mucorineae</taxon>
        <taxon>Mucoraceae</taxon>
        <taxon>Mucor</taxon>
    </lineage>
</organism>
<dbReference type="SUPFAM" id="SSF47954">
    <property type="entry name" value="Cyclin-like"/>
    <property type="match status" value="1"/>
</dbReference>
<proteinExistence type="predicted"/>
<name>A0A162RK98_MUCCL</name>
<dbReference type="AlphaFoldDB" id="A0A162RK98"/>
<dbReference type="VEuPathDB" id="FungiDB:MUCCIDRAFT_160372"/>
<dbReference type="PANTHER" id="PTHR15615">
    <property type="match status" value="1"/>
</dbReference>
<dbReference type="OrthoDB" id="244495at2759"/>
<dbReference type="CDD" id="cd20557">
    <property type="entry name" value="CYCLIN_ScPCL1-like"/>
    <property type="match status" value="1"/>
</dbReference>
<sequence length="350" mass="39884">MLPTQLFVTPTTATMTSSSANHQDLADFASSMVYLMWHARKTTKALASERSYSPSLVGNDLAYLMWQSRKPMTKAQHYSPLGGDHSFSYTASPAFKKFCYQVLTATQLQESAVFLSLKYIAILLQSNPSIEGAEGSEYRLFIVALMLANKFLDDNTFTNKTWSDVSGMKVHDLNIMEAEFLEALDYNLFVREYDYTVWKHLLEECRERAQMSYYDGPQQRQQLVLMTLQTLGLCTPSTSPVSSTVSSPTTSYHDWDAAAARLQLENSHRRYQHFLQQKAPPTQLPYVMQPPVGYGYNACGYINDYPITNLSQSSWDPLAYSLNRCQDLSYYSNSVQNFASVRPISWRNYN</sequence>
<dbReference type="Pfam" id="PF08613">
    <property type="entry name" value="Cyclin"/>
    <property type="match status" value="1"/>
</dbReference>
<evidence type="ECO:0000313" key="1">
    <source>
        <dbReference type="EMBL" id="OAD06739.1"/>
    </source>
</evidence>
<dbReference type="Gene3D" id="1.10.472.10">
    <property type="entry name" value="Cyclin-like"/>
    <property type="match status" value="1"/>
</dbReference>
<dbReference type="GO" id="GO:0016538">
    <property type="term" value="F:cyclin-dependent protein serine/threonine kinase regulator activity"/>
    <property type="evidence" value="ECO:0007669"/>
    <property type="project" value="TreeGrafter"/>
</dbReference>
<evidence type="ECO:0000313" key="2">
    <source>
        <dbReference type="Proteomes" id="UP000077051"/>
    </source>
</evidence>
<gene>
    <name evidence="1" type="ORF">MUCCIDRAFT_160372</name>
</gene>
<dbReference type="GO" id="GO:0019901">
    <property type="term" value="F:protein kinase binding"/>
    <property type="evidence" value="ECO:0007669"/>
    <property type="project" value="InterPro"/>
</dbReference>
<dbReference type="EMBL" id="AMYB01000002">
    <property type="protein sequence ID" value="OAD06739.1"/>
    <property type="molecule type" value="Genomic_DNA"/>
</dbReference>
<keyword evidence="2" id="KW-1185">Reference proteome</keyword>
<dbReference type="Proteomes" id="UP000077051">
    <property type="component" value="Unassembled WGS sequence"/>
</dbReference>
<dbReference type="STRING" id="747725.A0A162RK98"/>
<dbReference type="GO" id="GO:0005634">
    <property type="term" value="C:nucleus"/>
    <property type="evidence" value="ECO:0007669"/>
    <property type="project" value="TreeGrafter"/>
</dbReference>
<dbReference type="InterPro" id="IPR013922">
    <property type="entry name" value="Cyclin_PHO80-like"/>
</dbReference>